<evidence type="ECO:0000313" key="10">
    <source>
        <dbReference type="Proteomes" id="UP000198577"/>
    </source>
</evidence>
<dbReference type="EMBL" id="FOXR01000008">
    <property type="protein sequence ID" value="SFP98741.1"/>
    <property type="molecule type" value="Genomic_DNA"/>
</dbReference>
<dbReference type="SUPFAM" id="SSF161098">
    <property type="entry name" value="MetI-like"/>
    <property type="match status" value="1"/>
</dbReference>
<gene>
    <name evidence="9" type="ORF">SAMN05444406_10865</name>
</gene>
<dbReference type="PANTHER" id="PTHR43386">
    <property type="entry name" value="OLIGOPEPTIDE TRANSPORT SYSTEM PERMEASE PROTEIN APPC"/>
    <property type="match status" value="1"/>
</dbReference>
<feature type="transmembrane region" description="Helical" evidence="7">
    <location>
        <begin position="273"/>
        <end position="295"/>
    </location>
</feature>
<dbReference type="Pfam" id="PF12911">
    <property type="entry name" value="OppC_N"/>
    <property type="match status" value="1"/>
</dbReference>
<dbReference type="PROSITE" id="PS50928">
    <property type="entry name" value="ABC_TM1"/>
    <property type="match status" value="1"/>
</dbReference>
<keyword evidence="3" id="KW-1003">Cell membrane</keyword>
<evidence type="ECO:0000259" key="8">
    <source>
        <dbReference type="PROSITE" id="PS50928"/>
    </source>
</evidence>
<comment type="subcellular location">
    <subcellularLocation>
        <location evidence="1 7">Cell membrane</location>
        <topology evidence="1 7">Multi-pass membrane protein</topology>
    </subcellularLocation>
</comment>
<evidence type="ECO:0000256" key="1">
    <source>
        <dbReference type="ARBA" id="ARBA00004651"/>
    </source>
</evidence>
<dbReference type="InterPro" id="IPR000515">
    <property type="entry name" value="MetI-like"/>
</dbReference>
<evidence type="ECO:0000256" key="7">
    <source>
        <dbReference type="RuleBase" id="RU363032"/>
    </source>
</evidence>
<dbReference type="GO" id="GO:0055085">
    <property type="term" value="P:transmembrane transport"/>
    <property type="evidence" value="ECO:0007669"/>
    <property type="project" value="InterPro"/>
</dbReference>
<proteinExistence type="inferred from homology"/>
<evidence type="ECO:0000256" key="6">
    <source>
        <dbReference type="ARBA" id="ARBA00023136"/>
    </source>
</evidence>
<evidence type="ECO:0000313" key="9">
    <source>
        <dbReference type="EMBL" id="SFP98741.1"/>
    </source>
</evidence>
<dbReference type="Gene3D" id="1.10.3720.10">
    <property type="entry name" value="MetI-like"/>
    <property type="match status" value="1"/>
</dbReference>
<evidence type="ECO:0000256" key="4">
    <source>
        <dbReference type="ARBA" id="ARBA00022692"/>
    </source>
</evidence>
<evidence type="ECO:0000256" key="2">
    <source>
        <dbReference type="ARBA" id="ARBA00022448"/>
    </source>
</evidence>
<feature type="domain" description="ABC transmembrane type-1" evidence="8">
    <location>
        <begin position="107"/>
        <end position="296"/>
    </location>
</feature>
<evidence type="ECO:0000256" key="3">
    <source>
        <dbReference type="ARBA" id="ARBA00022475"/>
    </source>
</evidence>
<dbReference type="Pfam" id="PF00528">
    <property type="entry name" value="BPD_transp_1"/>
    <property type="match status" value="1"/>
</dbReference>
<name>A0A1I5UU07_9FIRM</name>
<sequence length="307" mass="33349">MIAPQSRNGGVYIENEWIEQQALEVREEKARKPFADFVAKLFKHKGAVFGAVIILLFVCTAVFASWLAPYEYDKPDISAVLQPPSAEHLFGTDEFGRDIFSRIVYGARISLRVAFVAVGISLVIGTVLGALAGYYGGVVDYIITSITDIAWSFPTTLLAIAFIAALGTGVENVIIAIALASWAGYCRVVRGQFLSLREREFVQAARILGMSDARIIFRHMLPNALAPVIVMATLELPKAIVIEASLSFLGLGAQPPEPSWGVILDSGKGLLDQAPWISFFPGLMIMLVVLGFNLFGDALRDVLDPNS</sequence>
<dbReference type="PANTHER" id="PTHR43386:SF1">
    <property type="entry name" value="D,D-DIPEPTIDE TRANSPORT SYSTEM PERMEASE PROTEIN DDPC-RELATED"/>
    <property type="match status" value="1"/>
</dbReference>
<dbReference type="OrthoDB" id="9797852at2"/>
<keyword evidence="6 7" id="KW-0472">Membrane</keyword>
<dbReference type="InterPro" id="IPR035906">
    <property type="entry name" value="MetI-like_sf"/>
</dbReference>
<reference evidence="9 10" key="1">
    <citation type="submission" date="2016-10" db="EMBL/GenBank/DDBJ databases">
        <authorList>
            <person name="de Groot N.N."/>
        </authorList>
    </citation>
    <scope>NUCLEOTIDE SEQUENCE [LARGE SCALE GENOMIC DNA]</scope>
    <source>
        <strain evidence="9 10">DSM 20678</strain>
    </source>
</reference>
<dbReference type="AlphaFoldDB" id="A0A1I5UU07"/>
<dbReference type="Proteomes" id="UP000198577">
    <property type="component" value="Unassembled WGS sequence"/>
</dbReference>
<organism evidence="9 10">
    <name type="scientific">Caldicoprobacter faecalis</name>
    <dbReference type="NCBI Taxonomy" id="937334"/>
    <lineage>
        <taxon>Bacteria</taxon>
        <taxon>Bacillati</taxon>
        <taxon>Bacillota</taxon>
        <taxon>Clostridia</taxon>
        <taxon>Caldicoprobacterales</taxon>
        <taxon>Caldicoprobacteraceae</taxon>
        <taxon>Caldicoprobacter</taxon>
    </lineage>
</organism>
<feature type="transmembrane region" description="Helical" evidence="7">
    <location>
        <begin position="47"/>
        <end position="68"/>
    </location>
</feature>
<evidence type="ECO:0000256" key="5">
    <source>
        <dbReference type="ARBA" id="ARBA00022989"/>
    </source>
</evidence>
<dbReference type="RefSeq" id="WP_084054754.1">
    <property type="nucleotide sequence ID" value="NZ_FOXR01000008.1"/>
</dbReference>
<comment type="similarity">
    <text evidence="7">Belongs to the binding-protein-dependent transport system permease family.</text>
</comment>
<accession>A0A1I5UU07</accession>
<protein>
    <submittedName>
        <fullName evidence="9">Peptide/nickel transport system permease protein</fullName>
    </submittedName>
</protein>
<keyword evidence="10" id="KW-1185">Reference proteome</keyword>
<dbReference type="InterPro" id="IPR025966">
    <property type="entry name" value="OppC_N"/>
</dbReference>
<feature type="transmembrane region" description="Helical" evidence="7">
    <location>
        <begin position="113"/>
        <end position="137"/>
    </location>
</feature>
<keyword evidence="4 7" id="KW-0812">Transmembrane</keyword>
<keyword evidence="2 7" id="KW-0813">Transport</keyword>
<dbReference type="InterPro" id="IPR050366">
    <property type="entry name" value="BP-dependent_transpt_permease"/>
</dbReference>
<keyword evidence="5 7" id="KW-1133">Transmembrane helix</keyword>
<dbReference type="STRING" id="937334.SAMN05444406_10865"/>
<dbReference type="CDD" id="cd06261">
    <property type="entry name" value="TM_PBP2"/>
    <property type="match status" value="1"/>
</dbReference>
<dbReference type="GO" id="GO:0005886">
    <property type="term" value="C:plasma membrane"/>
    <property type="evidence" value="ECO:0007669"/>
    <property type="project" value="UniProtKB-SubCell"/>
</dbReference>